<dbReference type="GO" id="GO:0006508">
    <property type="term" value="P:proteolysis"/>
    <property type="evidence" value="ECO:0007669"/>
    <property type="project" value="InterPro"/>
</dbReference>
<accession>A0A538T750</accession>
<dbReference type="AlphaFoldDB" id="A0A538T750"/>
<proteinExistence type="predicted"/>
<dbReference type="PANTHER" id="PTHR43056">
    <property type="entry name" value="PEPTIDASE S9 PROLYL OLIGOPEPTIDASE"/>
    <property type="match status" value="1"/>
</dbReference>
<gene>
    <name evidence="2" type="ORF">E6K76_05065</name>
</gene>
<protein>
    <submittedName>
        <fullName evidence="2">S9 family peptidase</fullName>
    </submittedName>
</protein>
<evidence type="ECO:0000313" key="2">
    <source>
        <dbReference type="EMBL" id="TMQ59439.1"/>
    </source>
</evidence>
<dbReference type="Gene3D" id="2.120.10.30">
    <property type="entry name" value="TolB, C-terminal domain"/>
    <property type="match status" value="1"/>
</dbReference>
<dbReference type="InterPro" id="IPR029058">
    <property type="entry name" value="AB_hydrolase_fold"/>
</dbReference>
<feature type="domain" description="Peptidase S9 prolyl oligopeptidase catalytic" evidence="1">
    <location>
        <begin position="422"/>
        <end position="629"/>
    </location>
</feature>
<organism evidence="2 3">
    <name type="scientific">Eiseniibacteriota bacterium</name>
    <dbReference type="NCBI Taxonomy" id="2212470"/>
    <lineage>
        <taxon>Bacteria</taxon>
        <taxon>Candidatus Eiseniibacteriota</taxon>
    </lineage>
</organism>
<dbReference type="Pfam" id="PF00326">
    <property type="entry name" value="Peptidase_S9"/>
    <property type="match status" value="1"/>
</dbReference>
<comment type="caution">
    <text evidence="2">The sequence shown here is derived from an EMBL/GenBank/DDBJ whole genome shotgun (WGS) entry which is preliminary data.</text>
</comment>
<dbReference type="Proteomes" id="UP000316852">
    <property type="component" value="Unassembled WGS sequence"/>
</dbReference>
<evidence type="ECO:0000313" key="3">
    <source>
        <dbReference type="Proteomes" id="UP000316852"/>
    </source>
</evidence>
<name>A0A538T750_UNCEI</name>
<dbReference type="GO" id="GO:0008236">
    <property type="term" value="F:serine-type peptidase activity"/>
    <property type="evidence" value="ECO:0007669"/>
    <property type="project" value="InterPro"/>
</dbReference>
<evidence type="ECO:0000259" key="1">
    <source>
        <dbReference type="Pfam" id="PF00326"/>
    </source>
</evidence>
<sequence>MAPPRSARYGSWKSPITPDRIVSETVVLGQPTLGTDAIFWSEMRPREGGRVVIVRRGAEGDIADMIPAPWSARTRVNEYGGGAYVVAGEEIFFSNDGDQRIYSVRRGHEPRPLTPDGKMRYADAVLDPERGRLVCVREDHNVVGTQAETTIVSVPFEGGSEGVVLVRGSDFYSTPRISPDGSRMAWLAWNHPNMPWDGTELWLAEIRGDGSVGERHLVAGGAEESVFQPEWSPGGVLHFVSDRTGFWNLYRFRAGSVEPLTAREAEFGRPQWIFGISTYAFDSPRRIVCLFCERGIWRMALLDAESGSLAPVDLPYTDMRFLRAAAGRALVLAGSPSEPESLVLLDLDTRKPEMVRRSSETAIDPGYLSPAKRVEFPTARGLTAHALYYAPRNRDFVAPEGAKPPLLVRCHGGPTSSAPSTLDLEIQYWTSRGFAVADVNHGGSTGYGRAYRERLNGMWGIVDVEDCGAAARYLVSQGLADPARIAIRGGSAGGYTTLRALESGRVFSAGASYFGIGDLEILAGGYEHKFEWKYSERLIGPYPSRVDIYRERSPVYAADRIQVPVIFFQGTEDVVCPPEQTDMMVRALQERGAPYAYLTFENEGHGFRRGETIRRALEAELFFYSRVFGFEPAEPLEPVPIENFGALR</sequence>
<dbReference type="SUPFAM" id="SSF82171">
    <property type="entry name" value="DPP6 N-terminal domain-like"/>
    <property type="match status" value="1"/>
</dbReference>
<dbReference type="PANTHER" id="PTHR43056:SF5">
    <property type="entry name" value="PEPTIDASE S9 PROLYL OLIGOPEPTIDASE CATALYTIC DOMAIN-CONTAINING PROTEIN"/>
    <property type="match status" value="1"/>
</dbReference>
<dbReference type="InterPro" id="IPR001375">
    <property type="entry name" value="Peptidase_S9_cat"/>
</dbReference>
<dbReference type="Gene3D" id="3.40.50.1820">
    <property type="entry name" value="alpha/beta hydrolase"/>
    <property type="match status" value="1"/>
</dbReference>
<dbReference type="EMBL" id="VBOW01000022">
    <property type="protein sequence ID" value="TMQ59439.1"/>
    <property type="molecule type" value="Genomic_DNA"/>
</dbReference>
<dbReference type="InterPro" id="IPR050585">
    <property type="entry name" value="Xaa-Pro_dipeptidyl-ppase/CocE"/>
</dbReference>
<reference evidence="2 3" key="1">
    <citation type="journal article" date="2019" name="Nat. Microbiol.">
        <title>Mediterranean grassland soil C-N compound turnover is dependent on rainfall and depth, and is mediated by genomically divergent microorganisms.</title>
        <authorList>
            <person name="Diamond S."/>
            <person name="Andeer P.F."/>
            <person name="Li Z."/>
            <person name="Crits-Christoph A."/>
            <person name="Burstein D."/>
            <person name="Anantharaman K."/>
            <person name="Lane K.R."/>
            <person name="Thomas B.C."/>
            <person name="Pan C."/>
            <person name="Northen T.R."/>
            <person name="Banfield J.F."/>
        </authorList>
    </citation>
    <scope>NUCLEOTIDE SEQUENCE [LARGE SCALE GENOMIC DNA]</scope>
    <source>
        <strain evidence="2">WS_6</strain>
    </source>
</reference>
<dbReference type="SUPFAM" id="SSF53474">
    <property type="entry name" value="alpha/beta-Hydrolases"/>
    <property type="match status" value="1"/>
</dbReference>
<dbReference type="InterPro" id="IPR011042">
    <property type="entry name" value="6-blade_b-propeller_TolB-like"/>
</dbReference>